<keyword evidence="2" id="KW-0479">Metal-binding</keyword>
<evidence type="ECO:0000256" key="4">
    <source>
        <dbReference type="ARBA" id="ARBA00022833"/>
    </source>
</evidence>
<reference evidence="6" key="1">
    <citation type="submission" date="2019-08" db="EMBL/GenBank/DDBJ databases">
        <authorList>
            <person name="Kucharzyk K."/>
            <person name="Murdoch R.W."/>
            <person name="Higgins S."/>
            <person name="Loffler F."/>
        </authorList>
    </citation>
    <scope>NUCLEOTIDE SEQUENCE</scope>
</reference>
<dbReference type="Gene3D" id="3.40.140.10">
    <property type="entry name" value="Cytidine Deaminase, domain 2"/>
    <property type="match status" value="1"/>
</dbReference>
<dbReference type="GO" id="GO:0006152">
    <property type="term" value="P:purine nucleoside catabolic process"/>
    <property type="evidence" value="ECO:0007669"/>
    <property type="project" value="TreeGrafter"/>
</dbReference>
<dbReference type="InterPro" id="IPR002125">
    <property type="entry name" value="CMP_dCMP_dom"/>
</dbReference>
<keyword evidence="4" id="KW-0862">Zinc</keyword>
<dbReference type="GO" id="GO:0008270">
    <property type="term" value="F:zinc ion binding"/>
    <property type="evidence" value="ECO:0007669"/>
    <property type="project" value="InterPro"/>
</dbReference>
<evidence type="ECO:0000256" key="1">
    <source>
        <dbReference type="ARBA" id="ARBA00006576"/>
    </source>
</evidence>
<accession>A0A644UAG8</accession>
<dbReference type="PANTHER" id="PTHR11079:SF161">
    <property type="entry name" value="CMP_DCMP-TYPE DEAMINASE DOMAIN-CONTAINING PROTEIN"/>
    <property type="match status" value="1"/>
</dbReference>
<evidence type="ECO:0000256" key="3">
    <source>
        <dbReference type="ARBA" id="ARBA00022801"/>
    </source>
</evidence>
<dbReference type="PANTHER" id="PTHR11079">
    <property type="entry name" value="CYTOSINE DEAMINASE FAMILY MEMBER"/>
    <property type="match status" value="1"/>
</dbReference>
<gene>
    <name evidence="6" type="primary">guaD_2</name>
    <name evidence="6" type="ORF">SDC9_21821</name>
</gene>
<evidence type="ECO:0000259" key="5">
    <source>
        <dbReference type="PROSITE" id="PS51747"/>
    </source>
</evidence>
<comment type="similarity">
    <text evidence="1">Belongs to the cytidine and deoxycytidylate deaminase family.</text>
</comment>
<dbReference type="InterPro" id="IPR016193">
    <property type="entry name" value="Cytidine_deaminase-like"/>
</dbReference>
<dbReference type="EC" id="3.5.4.3" evidence="6"/>
<protein>
    <submittedName>
        <fullName evidence="6">Guanine deaminase</fullName>
        <ecNumber evidence="6">3.5.4.3</ecNumber>
    </submittedName>
</protein>
<dbReference type="EMBL" id="VSSQ01000093">
    <property type="protein sequence ID" value="MPL75976.1"/>
    <property type="molecule type" value="Genomic_DNA"/>
</dbReference>
<keyword evidence="3 6" id="KW-0378">Hydrolase</keyword>
<dbReference type="CDD" id="cd01285">
    <property type="entry name" value="nucleoside_deaminase"/>
    <property type="match status" value="1"/>
</dbReference>
<evidence type="ECO:0000256" key="2">
    <source>
        <dbReference type="ARBA" id="ARBA00022723"/>
    </source>
</evidence>
<dbReference type="PROSITE" id="PS00903">
    <property type="entry name" value="CYT_DCMP_DEAMINASES_1"/>
    <property type="match status" value="1"/>
</dbReference>
<comment type="caution">
    <text evidence="6">The sequence shown here is derived from an EMBL/GenBank/DDBJ whole genome shotgun (WGS) entry which is preliminary data.</text>
</comment>
<evidence type="ECO:0000313" key="6">
    <source>
        <dbReference type="EMBL" id="MPL75976.1"/>
    </source>
</evidence>
<dbReference type="GO" id="GO:0008892">
    <property type="term" value="F:guanine deaminase activity"/>
    <property type="evidence" value="ECO:0007669"/>
    <property type="project" value="UniProtKB-EC"/>
</dbReference>
<feature type="domain" description="CMP/dCMP-type deaminase" evidence="5">
    <location>
        <begin position="3"/>
        <end position="117"/>
    </location>
</feature>
<organism evidence="6">
    <name type="scientific">bioreactor metagenome</name>
    <dbReference type="NCBI Taxonomy" id="1076179"/>
    <lineage>
        <taxon>unclassified sequences</taxon>
        <taxon>metagenomes</taxon>
        <taxon>ecological metagenomes</taxon>
    </lineage>
</organism>
<dbReference type="Pfam" id="PF00383">
    <property type="entry name" value="dCMP_cyt_deam_1"/>
    <property type="match status" value="1"/>
</dbReference>
<sequence>MNNARKEFMVEALRLAEENISSGKGGPFGAVVVKNGKIIARGSNHVTSNNDPTAHAEVVAIREACIALGDFQLNDCEIYCSCEPCPMCLGAIYWARPERIYFAASRQDAADAGFDDDFIYREIGLNPGQRSIPAGQILREEALHVFSQWKESDRKIPY</sequence>
<proteinExistence type="inferred from homology"/>
<dbReference type="SUPFAM" id="SSF53927">
    <property type="entry name" value="Cytidine deaminase-like"/>
    <property type="match status" value="1"/>
</dbReference>
<name>A0A644UAG8_9ZZZZ</name>
<dbReference type="AlphaFoldDB" id="A0A644UAG8"/>
<dbReference type="PROSITE" id="PS51747">
    <property type="entry name" value="CYT_DCMP_DEAMINASES_2"/>
    <property type="match status" value="1"/>
</dbReference>
<dbReference type="GO" id="GO:0047974">
    <property type="term" value="F:guanosine deaminase activity"/>
    <property type="evidence" value="ECO:0007669"/>
    <property type="project" value="TreeGrafter"/>
</dbReference>
<dbReference type="FunFam" id="3.40.140.10:FF:000011">
    <property type="entry name" value="tRNA-specific adenosine deaminase"/>
    <property type="match status" value="1"/>
</dbReference>
<dbReference type="InterPro" id="IPR016192">
    <property type="entry name" value="APOBEC/CMP_deaminase_Zn-bd"/>
</dbReference>